<sequence length="296" mass="33973">PFYCFSRVSWGVNECNGVVLSTKPYDISECNVEDVPLQLGIDCHLNKSGDPKCCSPIVNGVQSLEDFEITPEMFDECQRLANESIRKRNSSTEYKKILNPHVPVPNVPYSSKRTTYSSALHTRNMVICNRNRYGAPSKLPNPSEGVKKVLHGSFLFDEPFWDGYNLICEGFQKWLVKSLFDSPKQKESGFVFYKKQSSKVKNGFDFNIAKIYEKSWFLILDDRIICLGLKLYVGGFTLVDHVLLPMHTEIGGVGHWILGRLFIKERILFIYYSIRSPDIDADIRKDVECYSTSFRF</sequence>
<proteinExistence type="predicted"/>
<dbReference type="AlphaFoldDB" id="A0A5A7PHQ1"/>
<feature type="non-terminal residue" evidence="1">
    <location>
        <position position="296"/>
    </location>
</feature>
<dbReference type="EMBL" id="BKCP01004516">
    <property type="protein sequence ID" value="GER31827.1"/>
    <property type="molecule type" value="Genomic_DNA"/>
</dbReference>
<dbReference type="Proteomes" id="UP000325081">
    <property type="component" value="Unassembled WGS sequence"/>
</dbReference>
<evidence type="ECO:0000313" key="2">
    <source>
        <dbReference type="Proteomes" id="UP000325081"/>
    </source>
</evidence>
<gene>
    <name evidence="1" type="ORF">STAS_07857</name>
</gene>
<reference evidence="2" key="1">
    <citation type="journal article" date="2019" name="Curr. Biol.">
        <title>Genome Sequence of Striga asiatica Provides Insight into the Evolution of Plant Parasitism.</title>
        <authorList>
            <person name="Yoshida S."/>
            <person name="Kim S."/>
            <person name="Wafula E.K."/>
            <person name="Tanskanen J."/>
            <person name="Kim Y.M."/>
            <person name="Honaas L."/>
            <person name="Yang Z."/>
            <person name="Spallek T."/>
            <person name="Conn C.E."/>
            <person name="Ichihashi Y."/>
            <person name="Cheong K."/>
            <person name="Cui S."/>
            <person name="Der J.P."/>
            <person name="Gundlach H."/>
            <person name="Jiao Y."/>
            <person name="Hori C."/>
            <person name="Ishida J.K."/>
            <person name="Kasahara H."/>
            <person name="Kiba T."/>
            <person name="Kim M.S."/>
            <person name="Koo N."/>
            <person name="Laohavisit A."/>
            <person name="Lee Y.H."/>
            <person name="Lumba S."/>
            <person name="McCourt P."/>
            <person name="Mortimer J.C."/>
            <person name="Mutuku J.M."/>
            <person name="Nomura T."/>
            <person name="Sasaki-Sekimoto Y."/>
            <person name="Seto Y."/>
            <person name="Wang Y."/>
            <person name="Wakatake T."/>
            <person name="Sakakibara H."/>
            <person name="Demura T."/>
            <person name="Yamaguchi S."/>
            <person name="Yoneyama K."/>
            <person name="Manabe R.I."/>
            <person name="Nelson D.C."/>
            <person name="Schulman A.H."/>
            <person name="Timko M.P."/>
            <person name="dePamphilis C.W."/>
            <person name="Choi D."/>
            <person name="Shirasu K."/>
        </authorList>
    </citation>
    <scope>NUCLEOTIDE SEQUENCE [LARGE SCALE GENOMIC DNA]</scope>
    <source>
        <strain evidence="2">cv. UVA1</strain>
    </source>
</reference>
<comment type="caution">
    <text evidence="1">The sequence shown here is derived from an EMBL/GenBank/DDBJ whole genome shotgun (WGS) entry which is preliminary data.</text>
</comment>
<accession>A0A5A7PHQ1</accession>
<organism evidence="1 2">
    <name type="scientific">Striga asiatica</name>
    <name type="common">Asiatic witchweed</name>
    <name type="synonym">Buchnera asiatica</name>
    <dbReference type="NCBI Taxonomy" id="4170"/>
    <lineage>
        <taxon>Eukaryota</taxon>
        <taxon>Viridiplantae</taxon>
        <taxon>Streptophyta</taxon>
        <taxon>Embryophyta</taxon>
        <taxon>Tracheophyta</taxon>
        <taxon>Spermatophyta</taxon>
        <taxon>Magnoliopsida</taxon>
        <taxon>eudicotyledons</taxon>
        <taxon>Gunneridae</taxon>
        <taxon>Pentapetalae</taxon>
        <taxon>asterids</taxon>
        <taxon>lamiids</taxon>
        <taxon>Lamiales</taxon>
        <taxon>Orobanchaceae</taxon>
        <taxon>Buchnereae</taxon>
        <taxon>Striga</taxon>
    </lineage>
</organism>
<name>A0A5A7PHQ1_STRAF</name>
<dbReference type="OrthoDB" id="1305350at2759"/>
<feature type="non-terminal residue" evidence="1">
    <location>
        <position position="1"/>
    </location>
</feature>
<protein>
    <submittedName>
        <fullName evidence="1">Adenylate cyclase type 6</fullName>
    </submittedName>
</protein>
<keyword evidence="2" id="KW-1185">Reference proteome</keyword>
<evidence type="ECO:0000313" key="1">
    <source>
        <dbReference type="EMBL" id="GER31827.1"/>
    </source>
</evidence>